<keyword evidence="2" id="KW-0813">Transport</keyword>
<dbReference type="GO" id="GO:0016787">
    <property type="term" value="F:hydrolase activity"/>
    <property type="evidence" value="ECO:0007669"/>
    <property type="project" value="UniProtKB-KW"/>
</dbReference>
<dbReference type="Proteomes" id="UP000306562">
    <property type="component" value="Chromosome"/>
</dbReference>
<dbReference type="GO" id="GO:0015288">
    <property type="term" value="F:porin activity"/>
    <property type="evidence" value="ECO:0007669"/>
    <property type="project" value="TreeGrafter"/>
</dbReference>
<dbReference type="InterPro" id="IPR023614">
    <property type="entry name" value="Porin_dom_sf"/>
</dbReference>
<evidence type="ECO:0000256" key="3">
    <source>
        <dbReference type="ARBA" id="ARBA00022729"/>
    </source>
</evidence>
<protein>
    <submittedName>
        <fullName evidence="4">Outer membrane porin OprE</fullName>
        <ecNumber evidence="4">3.4.21.-</ecNumber>
    </submittedName>
</protein>
<dbReference type="EC" id="3.4.21.-" evidence="4"/>
<keyword evidence="3" id="KW-0732">Signal</keyword>
<dbReference type="AlphaFoldDB" id="A0AAX3IFX6"/>
<accession>A0AAX3IFX6</accession>
<dbReference type="Pfam" id="PF03573">
    <property type="entry name" value="OprD"/>
    <property type="match status" value="1"/>
</dbReference>
<evidence type="ECO:0000256" key="1">
    <source>
        <dbReference type="ARBA" id="ARBA00009075"/>
    </source>
</evidence>
<evidence type="ECO:0000256" key="2">
    <source>
        <dbReference type="ARBA" id="ARBA00022448"/>
    </source>
</evidence>
<dbReference type="Gene3D" id="2.40.160.10">
    <property type="entry name" value="Porin"/>
    <property type="match status" value="1"/>
</dbReference>
<gene>
    <name evidence="4" type="primary">oprE_1</name>
    <name evidence="4" type="ORF">NCTC10696_06020</name>
</gene>
<dbReference type="PANTHER" id="PTHR34596">
    <property type="entry name" value="CHITOPORIN"/>
    <property type="match status" value="1"/>
</dbReference>
<evidence type="ECO:0000313" key="4">
    <source>
        <dbReference type="EMBL" id="VTR05878.1"/>
    </source>
</evidence>
<dbReference type="EMBL" id="LR590482">
    <property type="protein sequence ID" value="VTR05878.1"/>
    <property type="molecule type" value="Genomic_DNA"/>
</dbReference>
<comment type="similarity">
    <text evidence="1">Belongs to the outer membrane porin (Opr) (TC 1.B.25) family.</text>
</comment>
<evidence type="ECO:0000313" key="5">
    <source>
        <dbReference type="Proteomes" id="UP000306562"/>
    </source>
</evidence>
<proteinExistence type="inferred from homology"/>
<organism evidence="4 5">
    <name type="scientific">Pseudomonas synxantha</name>
    <dbReference type="NCBI Taxonomy" id="47883"/>
    <lineage>
        <taxon>Bacteria</taxon>
        <taxon>Pseudomonadati</taxon>
        <taxon>Pseudomonadota</taxon>
        <taxon>Gammaproteobacteria</taxon>
        <taxon>Pseudomonadales</taxon>
        <taxon>Pseudomonadaceae</taxon>
        <taxon>Pseudomonas</taxon>
    </lineage>
</organism>
<dbReference type="InterPro" id="IPR005318">
    <property type="entry name" value="OM_porin_bac"/>
</dbReference>
<name>A0AAX3IFX6_9PSED</name>
<reference evidence="4 5" key="1">
    <citation type="submission" date="2019-05" db="EMBL/GenBank/DDBJ databases">
        <authorList>
            <consortium name="Pathogen Informatics"/>
        </authorList>
    </citation>
    <scope>NUCLEOTIDE SEQUENCE [LARGE SCALE GENOMIC DNA]</scope>
    <source>
        <strain evidence="4 5">NCTC10696</strain>
    </source>
</reference>
<keyword evidence="4" id="KW-0378">Hydrolase</keyword>
<dbReference type="GO" id="GO:0016020">
    <property type="term" value="C:membrane"/>
    <property type="evidence" value="ECO:0007669"/>
    <property type="project" value="InterPro"/>
</dbReference>
<dbReference type="PANTHER" id="PTHR34596:SF2">
    <property type="entry name" value="CHITOPORIN"/>
    <property type="match status" value="1"/>
</dbReference>
<sequence>MQIQKFARAGERTWQARYSYDFAKVGVPGLTAGVVYLKGDHIDTVASNRAEFTGQSEWERDITVAYVVPEGPLKNVGVAWKNAMWRSDIANARNQDENRLIVSYSIPLL</sequence>